<dbReference type="GO" id="GO:0005886">
    <property type="term" value="C:plasma membrane"/>
    <property type="evidence" value="ECO:0007669"/>
    <property type="project" value="UniProtKB-SubCell"/>
</dbReference>
<gene>
    <name evidence="9" type="ORF">MP11Mi_32400</name>
</gene>
<evidence type="ECO:0000256" key="3">
    <source>
        <dbReference type="ARBA" id="ARBA00022475"/>
    </source>
</evidence>
<evidence type="ECO:0000256" key="5">
    <source>
        <dbReference type="ARBA" id="ARBA00022989"/>
    </source>
</evidence>
<proteinExistence type="inferred from homology"/>
<accession>A0AA97GVV1</accession>
<evidence type="ECO:0000256" key="1">
    <source>
        <dbReference type="ARBA" id="ARBA00004651"/>
    </source>
</evidence>
<comment type="similarity">
    <text evidence="2 7">Belongs to the TVP38/TMEM64 family.</text>
</comment>
<comment type="subcellular location">
    <subcellularLocation>
        <location evidence="1 7">Cell membrane</location>
        <topology evidence="1 7">Multi-pass membrane protein</topology>
    </subcellularLocation>
</comment>
<keyword evidence="6 7" id="KW-0472">Membrane</keyword>
<feature type="transmembrane region" description="Helical" evidence="7">
    <location>
        <begin position="106"/>
        <end position="131"/>
    </location>
</feature>
<keyword evidence="5 7" id="KW-1133">Transmembrane helix</keyword>
<reference evidence="9" key="1">
    <citation type="submission" date="2023-06" db="EMBL/GenBank/DDBJ databases">
        <title>Gordonia sp. nov. and Pseudochrobactrum sp. nov., two species isolated from the burying beetle Nicrophorus vespilloides.</title>
        <authorList>
            <person name="Poehlein A."/>
            <person name="Guzman J."/>
            <person name="Daniel R."/>
            <person name="Vilcinskas A."/>
        </authorList>
    </citation>
    <scope>NUCLEOTIDE SEQUENCE</scope>
    <source>
        <strain evidence="9">MP11Mi</strain>
    </source>
</reference>
<dbReference type="RefSeq" id="WP_420039887.1">
    <property type="nucleotide sequence ID" value="NZ_CP128986.1"/>
</dbReference>
<evidence type="ECO:0000256" key="7">
    <source>
        <dbReference type="RuleBase" id="RU366058"/>
    </source>
</evidence>
<dbReference type="PANTHER" id="PTHR12677:SF59">
    <property type="entry name" value="GOLGI APPARATUS MEMBRANE PROTEIN TVP38-RELATED"/>
    <property type="match status" value="1"/>
</dbReference>
<evidence type="ECO:0000256" key="6">
    <source>
        <dbReference type="ARBA" id="ARBA00023136"/>
    </source>
</evidence>
<feature type="transmembrane region" description="Helical" evidence="7">
    <location>
        <begin position="160"/>
        <end position="180"/>
    </location>
</feature>
<feature type="transmembrane region" description="Helical" evidence="7">
    <location>
        <begin position="42"/>
        <end position="62"/>
    </location>
</feature>
<dbReference type="InterPro" id="IPR032816">
    <property type="entry name" value="VTT_dom"/>
</dbReference>
<evidence type="ECO:0000313" key="9">
    <source>
        <dbReference type="EMBL" id="WOC14126.1"/>
    </source>
</evidence>
<feature type="domain" description="VTT" evidence="8">
    <location>
        <begin position="94"/>
        <end position="210"/>
    </location>
</feature>
<feature type="transmembrane region" description="Helical" evidence="7">
    <location>
        <begin position="74"/>
        <end position="94"/>
    </location>
</feature>
<sequence length="246" mass="25541">MRPDAHGREGLTEEAVPLEGVAVINRPAGPTTAGRSLAPRRAVIGVIGVVVLLVGAYFVPLPSIGQAREWSDSLGPWFAWVFFGVYALACIAPLPRTPFTVAAGVLFGPVLGFVGSLTAATLAAAVAFALARRLGRDRVAPLLAKPVVATVERRLERRGWLAVGSLRLIPVCPFALVNYVSGLSAVRPAPYLIASVIGTAPGTAAVVFLADALTGQTHPAMFFVSGGLFAVGLVGLVLDARMPVND</sequence>
<name>A0AA97GVV1_9ACTN</name>
<protein>
    <recommendedName>
        <fullName evidence="7">TVP38/TMEM64 family membrane protein</fullName>
    </recommendedName>
</protein>
<evidence type="ECO:0000259" key="8">
    <source>
        <dbReference type="Pfam" id="PF09335"/>
    </source>
</evidence>
<organism evidence="9">
    <name type="scientific">Gordonia sp. MP11Mi</name>
    <dbReference type="NCBI Taxonomy" id="3022769"/>
    <lineage>
        <taxon>Bacteria</taxon>
        <taxon>Bacillati</taxon>
        <taxon>Actinomycetota</taxon>
        <taxon>Actinomycetes</taxon>
        <taxon>Mycobacteriales</taxon>
        <taxon>Gordoniaceae</taxon>
        <taxon>Gordonia</taxon>
    </lineage>
</organism>
<keyword evidence="4 7" id="KW-0812">Transmembrane</keyword>
<feature type="transmembrane region" description="Helical" evidence="7">
    <location>
        <begin position="220"/>
        <end position="238"/>
    </location>
</feature>
<dbReference type="Pfam" id="PF09335">
    <property type="entry name" value="VTT_dom"/>
    <property type="match status" value="1"/>
</dbReference>
<dbReference type="InterPro" id="IPR015414">
    <property type="entry name" value="TMEM64"/>
</dbReference>
<feature type="transmembrane region" description="Helical" evidence="7">
    <location>
        <begin position="192"/>
        <end position="213"/>
    </location>
</feature>
<evidence type="ECO:0000256" key="2">
    <source>
        <dbReference type="ARBA" id="ARBA00008640"/>
    </source>
</evidence>
<dbReference type="EMBL" id="CP128986">
    <property type="protein sequence ID" value="WOC14126.1"/>
    <property type="molecule type" value="Genomic_DNA"/>
</dbReference>
<dbReference type="PANTHER" id="PTHR12677">
    <property type="entry name" value="GOLGI APPARATUS MEMBRANE PROTEIN TVP38-RELATED"/>
    <property type="match status" value="1"/>
</dbReference>
<keyword evidence="3 7" id="KW-1003">Cell membrane</keyword>
<dbReference type="AlphaFoldDB" id="A0AA97GVV1"/>
<evidence type="ECO:0000256" key="4">
    <source>
        <dbReference type="ARBA" id="ARBA00022692"/>
    </source>
</evidence>